<feature type="region of interest" description="Disordered" evidence="5">
    <location>
        <begin position="390"/>
        <end position="464"/>
    </location>
</feature>
<dbReference type="InterPro" id="IPR001876">
    <property type="entry name" value="Znf_RanBP2"/>
</dbReference>
<feature type="compositionally biased region" description="Gly residues" evidence="5">
    <location>
        <begin position="497"/>
        <end position="523"/>
    </location>
</feature>
<dbReference type="Gene3D" id="4.10.1060.10">
    <property type="entry name" value="Zinc finger, RanBP2-type"/>
    <property type="match status" value="1"/>
</dbReference>
<feature type="region of interest" description="Disordered" evidence="5">
    <location>
        <begin position="104"/>
        <end position="143"/>
    </location>
</feature>
<dbReference type="PROSITE" id="PS01358">
    <property type="entry name" value="ZF_RANBP2_1"/>
    <property type="match status" value="1"/>
</dbReference>
<feature type="compositionally biased region" description="Low complexity" evidence="5">
    <location>
        <begin position="115"/>
        <end position="143"/>
    </location>
</feature>
<accession>A0A7S3TU52</accession>
<organism evidence="7">
    <name type="scientific">Emiliania huxleyi</name>
    <name type="common">Coccolithophore</name>
    <name type="synonym">Pontosphaera huxleyi</name>
    <dbReference type="NCBI Taxonomy" id="2903"/>
    <lineage>
        <taxon>Eukaryota</taxon>
        <taxon>Haptista</taxon>
        <taxon>Haptophyta</taxon>
        <taxon>Prymnesiophyceae</taxon>
        <taxon>Isochrysidales</taxon>
        <taxon>Noelaerhabdaceae</taxon>
        <taxon>Emiliania</taxon>
    </lineage>
</organism>
<sequence length="599" mass="59726">MLGCDMTPPAETHAHDGPVELTRGADAVTVAVESSQPSAPTRLGIAAALASHCGIDRHVQATAPAEGAAEELAREEATEESALSRAICRARAVVATAAEAAASAEAAAPPPLPPEDVAGTGAAAVPPPIALGSGSSLRSPGRARALLREGEPHEEYDPTQPQMDLRLPLVAPASPLGEGAPEGMLPRAQGSAPQYCAPPGPPPALGSQQSLSSLPPPTPLLQQQHRTPPSPAFASAEDPRLSSRAYMGSAVQRGGSAALPAPAPAQPLQLPAPAQPPLAAARTAAPRLGDASLYCFVPAPEPPSPLASPLAPPPPLTVQQSCSLSAADEAFLAELEGSAAKKAKTAPPSGPLPETSRLSGGALAAAGSWSSPAPAQLSKDDLAFLAELESTAARGAADPPRRDHNQRPDRRGGAGRAGPQVSRGPPPPRSAPPPPRQQQGYAGQAPHGAGQAPHRGGFTPSAQDLAFMASIGALDAPSPQAPLPGGGGWRGPAEGSAAGGFGGGGFGMGSGGAGGSGRRGGAGSAEWHGPPGGASAQSPARHAAGAPPKRPPARGRGIPIGGINGCPEEGKNGNWRCPSCFNINFGHRNQCNRCQTPRG</sequence>
<feature type="compositionally biased region" description="Basic and acidic residues" evidence="5">
    <location>
        <begin position="399"/>
        <end position="412"/>
    </location>
</feature>
<dbReference type="Pfam" id="PF00641">
    <property type="entry name" value="Zn_ribbon_RanBP"/>
    <property type="match status" value="1"/>
</dbReference>
<feature type="compositionally biased region" description="Pro residues" evidence="5">
    <location>
        <begin position="302"/>
        <end position="316"/>
    </location>
</feature>
<feature type="compositionally biased region" description="Low complexity" evidence="5">
    <location>
        <begin position="437"/>
        <end position="454"/>
    </location>
</feature>
<feature type="region of interest" description="Disordered" evidence="5">
    <location>
        <begin position="476"/>
        <end position="572"/>
    </location>
</feature>
<dbReference type="PROSITE" id="PS50199">
    <property type="entry name" value="ZF_RANBP2_2"/>
    <property type="match status" value="1"/>
</dbReference>
<proteinExistence type="predicted"/>
<feature type="region of interest" description="Disordered" evidence="5">
    <location>
        <begin position="339"/>
        <end position="375"/>
    </location>
</feature>
<evidence type="ECO:0000259" key="6">
    <source>
        <dbReference type="PROSITE" id="PS50199"/>
    </source>
</evidence>
<keyword evidence="3" id="KW-0862">Zinc</keyword>
<dbReference type="SUPFAM" id="SSF90209">
    <property type="entry name" value="Ran binding protein zinc finger-like"/>
    <property type="match status" value="1"/>
</dbReference>
<feature type="domain" description="RanBP2-type" evidence="6">
    <location>
        <begin position="571"/>
        <end position="599"/>
    </location>
</feature>
<reference evidence="7" key="1">
    <citation type="submission" date="2021-01" db="EMBL/GenBank/DDBJ databases">
        <authorList>
            <person name="Corre E."/>
            <person name="Pelletier E."/>
            <person name="Niang G."/>
            <person name="Scheremetjew M."/>
            <person name="Finn R."/>
            <person name="Kale V."/>
            <person name="Holt S."/>
            <person name="Cochrane G."/>
            <person name="Meng A."/>
            <person name="Brown T."/>
            <person name="Cohen L."/>
        </authorList>
    </citation>
    <scope>NUCLEOTIDE SEQUENCE</scope>
    <source>
        <strain evidence="7">379</strain>
    </source>
</reference>
<name>A0A7S3TU52_EMIHU</name>
<feature type="region of interest" description="Disordered" evidence="5">
    <location>
        <begin position="302"/>
        <end position="321"/>
    </location>
</feature>
<evidence type="ECO:0000256" key="2">
    <source>
        <dbReference type="ARBA" id="ARBA00022771"/>
    </source>
</evidence>
<dbReference type="GO" id="GO:0008270">
    <property type="term" value="F:zinc ion binding"/>
    <property type="evidence" value="ECO:0007669"/>
    <property type="project" value="UniProtKB-KW"/>
</dbReference>
<protein>
    <recommendedName>
        <fullName evidence="6">RanBP2-type domain-containing protein</fullName>
    </recommendedName>
</protein>
<dbReference type="AlphaFoldDB" id="A0A7S3TU52"/>
<evidence type="ECO:0000256" key="3">
    <source>
        <dbReference type="ARBA" id="ARBA00022833"/>
    </source>
</evidence>
<dbReference type="SMART" id="SM00547">
    <property type="entry name" value="ZnF_RBZ"/>
    <property type="match status" value="1"/>
</dbReference>
<keyword evidence="2 4" id="KW-0863">Zinc-finger</keyword>
<feature type="region of interest" description="Disordered" evidence="5">
    <location>
        <begin position="172"/>
        <end position="283"/>
    </location>
</feature>
<evidence type="ECO:0000256" key="1">
    <source>
        <dbReference type="ARBA" id="ARBA00022723"/>
    </source>
</evidence>
<evidence type="ECO:0000256" key="4">
    <source>
        <dbReference type="PROSITE-ProRule" id="PRU00322"/>
    </source>
</evidence>
<gene>
    <name evidence="7" type="ORF">EHUX00137_LOCUS43364</name>
</gene>
<feature type="compositionally biased region" description="Low complexity" evidence="5">
    <location>
        <begin position="358"/>
        <end position="375"/>
    </location>
</feature>
<dbReference type="EMBL" id="HBIR01055672">
    <property type="protein sequence ID" value="CAE0592626.1"/>
    <property type="molecule type" value="Transcribed_RNA"/>
</dbReference>
<evidence type="ECO:0000256" key="5">
    <source>
        <dbReference type="SAM" id="MobiDB-lite"/>
    </source>
</evidence>
<keyword evidence="1" id="KW-0479">Metal-binding</keyword>
<evidence type="ECO:0000313" key="7">
    <source>
        <dbReference type="EMBL" id="CAE0592626.1"/>
    </source>
</evidence>
<dbReference type="InterPro" id="IPR036443">
    <property type="entry name" value="Znf_RanBP2_sf"/>
</dbReference>
<feature type="compositionally biased region" description="Pro residues" evidence="5">
    <location>
        <begin position="424"/>
        <end position="436"/>
    </location>
</feature>
<feature type="compositionally biased region" description="Low complexity" evidence="5">
    <location>
        <begin position="266"/>
        <end position="283"/>
    </location>
</feature>